<evidence type="ECO:0000313" key="1">
    <source>
        <dbReference type="EMBL" id="SEF55975.1"/>
    </source>
</evidence>
<reference evidence="1 2" key="1">
    <citation type="submission" date="2016-10" db="EMBL/GenBank/DDBJ databases">
        <authorList>
            <person name="de Groot N.N."/>
        </authorList>
    </citation>
    <scope>NUCLEOTIDE SEQUENCE [LARGE SCALE GENOMIC DNA]</scope>
    <source>
        <strain evidence="1 2">DSM 22489</strain>
    </source>
</reference>
<evidence type="ECO:0000313" key="2">
    <source>
        <dbReference type="Proteomes" id="UP000236728"/>
    </source>
</evidence>
<dbReference type="Proteomes" id="UP000236728">
    <property type="component" value="Unassembled WGS sequence"/>
</dbReference>
<sequence length="272" mass="30349">MSPRASIDETLEKLGRPGLSDETIVLLTHLLAQLHFPDLQVELVAKEELKFTTLDGATHRMYLTNMLVECRREPEDRAAIVDRYVRVIAGRDSEGEMNSLENLVTLVRDAQFLGVVQQESPIAARHLIADLWLVLARDGAESVTTLSKKDAEALSEDFEALFKRGEENVLELLEGLTARPYSASCYTFETENVFYLSSVVAMDFLWDQVGALVEGDVVLGVPARDTLLFCGANDRAGIAELRAEVDYVIKNGHHLVSDTLLRRVNGQWQVFS</sequence>
<dbReference type="RefSeq" id="WP_103931356.1">
    <property type="nucleotide sequence ID" value="NZ_FNVA01000001.1"/>
</dbReference>
<dbReference type="AlphaFoldDB" id="A0A1H5SZN2"/>
<gene>
    <name evidence="1" type="ORF">SAMN05421819_0417</name>
</gene>
<dbReference type="OrthoDB" id="188152at2"/>
<dbReference type="EMBL" id="FNVA01000001">
    <property type="protein sequence ID" value="SEF55975.1"/>
    <property type="molecule type" value="Genomic_DNA"/>
</dbReference>
<keyword evidence="2" id="KW-1185">Reference proteome</keyword>
<protein>
    <recommendedName>
        <fullName evidence="3">DUF1444 family protein</fullName>
    </recommendedName>
</protein>
<organism evidence="1 2">
    <name type="scientific">Bryocella elongata</name>
    <dbReference type="NCBI Taxonomy" id="863522"/>
    <lineage>
        <taxon>Bacteria</taxon>
        <taxon>Pseudomonadati</taxon>
        <taxon>Acidobacteriota</taxon>
        <taxon>Terriglobia</taxon>
        <taxon>Terriglobales</taxon>
        <taxon>Acidobacteriaceae</taxon>
        <taxon>Bryocella</taxon>
    </lineage>
</organism>
<name>A0A1H5SZN2_9BACT</name>
<proteinExistence type="predicted"/>
<accession>A0A1H5SZN2</accession>
<evidence type="ECO:0008006" key="3">
    <source>
        <dbReference type="Google" id="ProtNLM"/>
    </source>
</evidence>